<comment type="cofactor">
    <cofactor evidence="1">
        <name>[4Fe-4S] cluster</name>
        <dbReference type="ChEBI" id="CHEBI:49883"/>
    </cofactor>
</comment>
<keyword evidence="10" id="KW-0004">4Fe-4S</keyword>
<keyword evidence="10" id="KW-0963">Cytoplasm</keyword>
<evidence type="ECO:0000313" key="12">
    <source>
        <dbReference type="EMBL" id="AJC90563.1"/>
    </source>
</evidence>
<feature type="domain" description="Radical SAM core" evidence="11">
    <location>
        <begin position="1"/>
        <end position="232"/>
    </location>
</feature>
<dbReference type="SUPFAM" id="SSF102114">
    <property type="entry name" value="Radical SAM enzymes"/>
    <property type="match status" value="1"/>
</dbReference>
<evidence type="ECO:0000313" key="13">
    <source>
        <dbReference type="Proteomes" id="UP000031135"/>
    </source>
</evidence>
<sequence>MHLYIHVPFCESKCFYCSFTSLKKKDFEKNYLNALMQDIKYQLDFFKVAKNSIKTVFIGGGTPSLMDIHFYEKIFIFLQAYLKQECEITIEANPNSSNFSWLSAIKNLGFNRISFGAQSFHEKKLQFLGRIHDQKAIFKSIENAKKAGFDTINLDLIYDTKLDDTKMLDYEISKLALLDIDHVSAYNLTIEEKTRFAKKFHYKKNAPRLAKYFIKAIESLGYKQYEISNFGQICKHNLAYWQGKDYIGCGLSAVGFLKNQRFYTKKNLKDYINDPCFREIENLNLQDLRLEHIFLRLRSLIGIEETKLEPLEREKAMFLSKKGKLVYKKGVFYNTNYLLSDELALYIST</sequence>
<dbReference type="Gene3D" id="3.20.20.70">
    <property type="entry name" value="Aldolase class I"/>
    <property type="match status" value="1"/>
</dbReference>
<dbReference type="InterPro" id="IPR013785">
    <property type="entry name" value="Aldolase_TIM"/>
</dbReference>
<dbReference type="GO" id="GO:0004109">
    <property type="term" value="F:coproporphyrinogen oxidase activity"/>
    <property type="evidence" value="ECO:0007669"/>
    <property type="project" value="InterPro"/>
</dbReference>
<reference evidence="12 13" key="1">
    <citation type="journal article" date="2014" name="Genome Biol. Evol.">
        <title>Comparative Genomics of the Campylobacter lari Group.</title>
        <authorList>
            <person name="Miller W.G."/>
            <person name="Yee E."/>
            <person name="Chapman M.H."/>
            <person name="Smith T.P."/>
            <person name="Bono J.L."/>
            <person name="Huynh S."/>
            <person name="Parker C.T."/>
            <person name="Vandamme P."/>
            <person name="Luong K."/>
            <person name="Korlach J."/>
        </authorList>
    </citation>
    <scope>NUCLEOTIDE SEQUENCE [LARGE SCALE GENOMIC DNA]</scope>
    <source>
        <strain evidence="12 13">LMG 24374</strain>
    </source>
</reference>
<evidence type="ECO:0000256" key="10">
    <source>
        <dbReference type="RuleBase" id="RU364116"/>
    </source>
</evidence>
<gene>
    <name evidence="12" type="primary">hemN1</name>
    <name evidence="12" type="ORF">CSUB8521_0712</name>
</gene>
<dbReference type="Pfam" id="PF04055">
    <property type="entry name" value="Radical_SAM"/>
    <property type="match status" value="1"/>
</dbReference>
<dbReference type="PANTHER" id="PTHR13932:SF5">
    <property type="entry name" value="RADICAL S-ADENOSYL METHIONINE DOMAIN-CONTAINING PROTEIN 1, MITOCHONDRIAL"/>
    <property type="match status" value="1"/>
</dbReference>
<comment type="function">
    <text evidence="10">Probably acts as a heme chaperone, transferring heme to an unknown acceptor. Binds one molecule of heme per monomer, possibly covalently. Binds 1 [4Fe-4S] cluster. The cluster is coordinated with 3 cysteines and an exchangeable S-adenosyl-L-methionine.</text>
</comment>
<protein>
    <recommendedName>
        <fullName evidence="3 10">Heme chaperone HemW</fullName>
    </recommendedName>
</protein>
<evidence type="ECO:0000256" key="8">
    <source>
        <dbReference type="ARBA" id="ARBA00023014"/>
    </source>
</evidence>
<evidence type="ECO:0000256" key="6">
    <source>
        <dbReference type="ARBA" id="ARBA00022723"/>
    </source>
</evidence>
<organism evidence="12 13">
    <name type="scientific">Campylobacter subantarcticus LMG 24374</name>
    <dbReference type="NCBI Taxonomy" id="1388751"/>
    <lineage>
        <taxon>Bacteria</taxon>
        <taxon>Pseudomonadati</taxon>
        <taxon>Campylobacterota</taxon>
        <taxon>Epsilonproteobacteria</taxon>
        <taxon>Campylobacterales</taxon>
        <taxon>Campylobacteraceae</taxon>
        <taxon>Campylobacter</taxon>
    </lineage>
</organism>
<evidence type="ECO:0000256" key="2">
    <source>
        <dbReference type="ARBA" id="ARBA00006100"/>
    </source>
</evidence>
<dbReference type="PANTHER" id="PTHR13932">
    <property type="entry name" value="COPROPORPHYRINIGEN III OXIDASE"/>
    <property type="match status" value="1"/>
</dbReference>
<dbReference type="NCBIfam" id="TIGR00539">
    <property type="entry name" value="hemN_rel"/>
    <property type="match status" value="1"/>
</dbReference>
<dbReference type="Proteomes" id="UP000031135">
    <property type="component" value="Chromosome"/>
</dbReference>
<dbReference type="KEGG" id="csm:CSUB8521_0712"/>
<evidence type="ECO:0000256" key="1">
    <source>
        <dbReference type="ARBA" id="ARBA00001966"/>
    </source>
</evidence>
<name>A0A0A8H8V6_9BACT</name>
<dbReference type="HOGENOM" id="CLU_027579_2_2_7"/>
<dbReference type="GO" id="GO:0051539">
    <property type="term" value="F:4 iron, 4 sulfur cluster binding"/>
    <property type="evidence" value="ECO:0007669"/>
    <property type="project" value="UniProtKB-UniRule"/>
</dbReference>
<proteinExistence type="inferred from homology"/>
<keyword evidence="5 10" id="KW-0949">S-adenosyl-L-methionine</keyword>
<accession>A0A0A8H8V6</accession>
<dbReference type="SMART" id="SM00729">
    <property type="entry name" value="Elp3"/>
    <property type="match status" value="1"/>
</dbReference>
<keyword evidence="7 10" id="KW-0408">Iron</keyword>
<evidence type="ECO:0000256" key="9">
    <source>
        <dbReference type="ARBA" id="ARBA00023186"/>
    </source>
</evidence>
<dbReference type="InterPro" id="IPR058240">
    <property type="entry name" value="rSAM_sf"/>
</dbReference>
<dbReference type="RefSeq" id="WP_039663453.1">
    <property type="nucleotide sequence ID" value="NZ_CP007772.1"/>
</dbReference>
<keyword evidence="12" id="KW-0560">Oxidoreductase</keyword>
<dbReference type="SFLD" id="SFLDF00562">
    <property type="entry name" value="HemN-like__clustered_with_heat"/>
    <property type="match status" value="1"/>
</dbReference>
<comment type="similarity">
    <text evidence="2">Belongs to the anaerobic coproporphyrinogen-III oxidase family. HemW subfamily.</text>
</comment>
<keyword evidence="8 10" id="KW-0411">Iron-sulfur</keyword>
<evidence type="ECO:0000259" key="11">
    <source>
        <dbReference type="PROSITE" id="PS51918"/>
    </source>
</evidence>
<dbReference type="GO" id="GO:0006779">
    <property type="term" value="P:porphyrin-containing compound biosynthetic process"/>
    <property type="evidence" value="ECO:0007669"/>
    <property type="project" value="InterPro"/>
</dbReference>
<comment type="subcellular location">
    <subcellularLocation>
        <location evidence="10">Cytoplasm</location>
    </subcellularLocation>
</comment>
<dbReference type="EMBL" id="CP007772">
    <property type="protein sequence ID" value="AJC90563.1"/>
    <property type="molecule type" value="Genomic_DNA"/>
</dbReference>
<dbReference type="SFLD" id="SFLDS00029">
    <property type="entry name" value="Radical_SAM"/>
    <property type="match status" value="1"/>
</dbReference>
<dbReference type="AlphaFoldDB" id="A0A0A8H8V6"/>
<evidence type="ECO:0000256" key="5">
    <source>
        <dbReference type="ARBA" id="ARBA00022691"/>
    </source>
</evidence>
<keyword evidence="4 10" id="KW-0349">Heme</keyword>
<dbReference type="InterPro" id="IPR007197">
    <property type="entry name" value="rSAM"/>
</dbReference>
<dbReference type="SFLD" id="SFLDG01065">
    <property type="entry name" value="anaerobic_coproporphyrinogen-I"/>
    <property type="match status" value="1"/>
</dbReference>
<dbReference type="InterPro" id="IPR034505">
    <property type="entry name" value="Coproporphyrinogen-III_oxidase"/>
</dbReference>
<evidence type="ECO:0000256" key="4">
    <source>
        <dbReference type="ARBA" id="ARBA00022617"/>
    </source>
</evidence>
<evidence type="ECO:0000256" key="3">
    <source>
        <dbReference type="ARBA" id="ARBA00017228"/>
    </source>
</evidence>
<dbReference type="InterPro" id="IPR004559">
    <property type="entry name" value="HemW-like"/>
</dbReference>
<dbReference type="InterPro" id="IPR006638">
    <property type="entry name" value="Elp3/MiaA/NifB-like_rSAM"/>
</dbReference>
<dbReference type="PROSITE" id="PS51918">
    <property type="entry name" value="RADICAL_SAM"/>
    <property type="match status" value="1"/>
</dbReference>
<evidence type="ECO:0000256" key="7">
    <source>
        <dbReference type="ARBA" id="ARBA00023004"/>
    </source>
</evidence>
<dbReference type="GO" id="GO:0046872">
    <property type="term" value="F:metal ion binding"/>
    <property type="evidence" value="ECO:0007669"/>
    <property type="project" value="UniProtKB-UniRule"/>
</dbReference>
<dbReference type="OrthoDB" id="9808022at2"/>
<keyword evidence="6 10" id="KW-0479">Metal-binding</keyword>
<dbReference type="GO" id="GO:0005737">
    <property type="term" value="C:cytoplasm"/>
    <property type="evidence" value="ECO:0007669"/>
    <property type="project" value="UniProtKB-SubCell"/>
</dbReference>
<keyword evidence="9 10" id="KW-0143">Chaperone</keyword>
<dbReference type="CDD" id="cd01335">
    <property type="entry name" value="Radical_SAM"/>
    <property type="match status" value="1"/>
</dbReference>